<protein>
    <recommendedName>
        <fullName evidence="4">CCHC-type domain-containing protein</fullName>
    </recommendedName>
</protein>
<feature type="region of interest" description="Disordered" evidence="1">
    <location>
        <begin position="129"/>
        <end position="175"/>
    </location>
</feature>
<sequence length="175" mass="19288">MILYLDAVVDTIGTQIRSSNPINIEQPDDGDRVIEENVEESENNSFVDSEYDCSDGDKDEDEGDGDRVADRDEGDQNVDESDSTDLGQPKGTRLKRLHYMVKCGFCGETGHNQKSCQIRKEAEEFVASLEAEDLADQDSNEANEGQQTTHEKLTARKRTSAAGKIPKAKGKSVSN</sequence>
<feature type="compositionally biased region" description="Acidic residues" evidence="1">
    <location>
        <begin position="49"/>
        <end position="64"/>
    </location>
</feature>
<dbReference type="AlphaFoldDB" id="A0AAE2CQP6"/>
<name>A0AAE2CQP6_9LAMI</name>
<dbReference type="Proteomes" id="UP001293254">
    <property type="component" value="Unassembled WGS sequence"/>
</dbReference>
<feature type="compositionally biased region" description="Acidic residues" evidence="1">
    <location>
        <begin position="130"/>
        <end position="141"/>
    </location>
</feature>
<feature type="region of interest" description="Disordered" evidence="1">
    <location>
        <begin position="38"/>
        <end position="92"/>
    </location>
</feature>
<gene>
    <name evidence="2" type="ORF">Salat_0860300</name>
</gene>
<reference evidence="2" key="2">
    <citation type="journal article" date="2024" name="Plant">
        <title>Genomic evolution and insights into agronomic trait innovations of Sesamum species.</title>
        <authorList>
            <person name="Miao H."/>
            <person name="Wang L."/>
            <person name="Qu L."/>
            <person name="Liu H."/>
            <person name="Sun Y."/>
            <person name="Le M."/>
            <person name="Wang Q."/>
            <person name="Wei S."/>
            <person name="Zheng Y."/>
            <person name="Lin W."/>
            <person name="Duan Y."/>
            <person name="Cao H."/>
            <person name="Xiong S."/>
            <person name="Wang X."/>
            <person name="Wei L."/>
            <person name="Li C."/>
            <person name="Ma Q."/>
            <person name="Ju M."/>
            <person name="Zhao R."/>
            <person name="Li G."/>
            <person name="Mu C."/>
            <person name="Tian Q."/>
            <person name="Mei H."/>
            <person name="Zhang T."/>
            <person name="Gao T."/>
            <person name="Zhang H."/>
        </authorList>
    </citation>
    <scope>NUCLEOTIDE SEQUENCE</scope>
    <source>
        <strain evidence="2">3651</strain>
    </source>
</reference>
<evidence type="ECO:0000313" key="3">
    <source>
        <dbReference type="Proteomes" id="UP001293254"/>
    </source>
</evidence>
<feature type="compositionally biased region" description="Basic residues" evidence="1">
    <location>
        <begin position="166"/>
        <end position="175"/>
    </location>
</feature>
<accession>A0AAE2CQP6</accession>
<evidence type="ECO:0000256" key="1">
    <source>
        <dbReference type="SAM" id="MobiDB-lite"/>
    </source>
</evidence>
<keyword evidence="3" id="KW-1185">Reference proteome</keyword>
<evidence type="ECO:0008006" key="4">
    <source>
        <dbReference type="Google" id="ProtNLM"/>
    </source>
</evidence>
<organism evidence="2 3">
    <name type="scientific">Sesamum alatum</name>
    <dbReference type="NCBI Taxonomy" id="300844"/>
    <lineage>
        <taxon>Eukaryota</taxon>
        <taxon>Viridiplantae</taxon>
        <taxon>Streptophyta</taxon>
        <taxon>Embryophyta</taxon>
        <taxon>Tracheophyta</taxon>
        <taxon>Spermatophyta</taxon>
        <taxon>Magnoliopsida</taxon>
        <taxon>eudicotyledons</taxon>
        <taxon>Gunneridae</taxon>
        <taxon>Pentapetalae</taxon>
        <taxon>asterids</taxon>
        <taxon>lamiids</taxon>
        <taxon>Lamiales</taxon>
        <taxon>Pedaliaceae</taxon>
        <taxon>Sesamum</taxon>
    </lineage>
</organism>
<dbReference type="EMBL" id="JACGWO010000003">
    <property type="protein sequence ID" value="KAK4430983.1"/>
    <property type="molecule type" value="Genomic_DNA"/>
</dbReference>
<feature type="compositionally biased region" description="Acidic residues" evidence="1">
    <location>
        <begin position="72"/>
        <end position="83"/>
    </location>
</feature>
<comment type="caution">
    <text evidence="2">The sequence shown here is derived from an EMBL/GenBank/DDBJ whole genome shotgun (WGS) entry which is preliminary data.</text>
</comment>
<reference evidence="2" key="1">
    <citation type="submission" date="2020-06" db="EMBL/GenBank/DDBJ databases">
        <authorList>
            <person name="Li T."/>
            <person name="Hu X."/>
            <person name="Zhang T."/>
            <person name="Song X."/>
            <person name="Zhang H."/>
            <person name="Dai N."/>
            <person name="Sheng W."/>
            <person name="Hou X."/>
            <person name="Wei L."/>
        </authorList>
    </citation>
    <scope>NUCLEOTIDE SEQUENCE</scope>
    <source>
        <strain evidence="2">3651</strain>
        <tissue evidence="2">Leaf</tissue>
    </source>
</reference>
<proteinExistence type="predicted"/>
<evidence type="ECO:0000313" key="2">
    <source>
        <dbReference type="EMBL" id="KAK4430983.1"/>
    </source>
</evidence>